<gene>
    <name evidence="2" type="ORF">FOL46_009668</name>
    <name evidence="1" type="ORF">FOZ61_010829</name>
</gene>
<dbReference type="Proteomes" id="UP000572268">
    <property type="component" value="Unassembled WGS sequence"/>
</dbReference>
<organism evidence="1 3">
    <name type="scientific">Perkinsus olseni</name>
    <name type="common">Perkinsus atlanticus</name>
    <dbReference type="NCBI Taxonomy" id="32597"/>
    <lineage>
        <taxon>Eukaryota</taxon>
        <taxon>Sar</taxon>
        <taxon>Alveolata</taxon>
        <taxon>Perkinsozoa</taxon>
        <taxon>Perkinsea</taxon>
        <taxon>Perkinsida</taxon>
        <taxon>Perkinsidae</taxon>
        <taxon>Perkinsus</taxon>
    </lineage>
</organism>
<dbReference type="Proteomes" id="UP000570595">
    <property type="component" value="Unassembled WGS sequence"/>
</dbReference>
<evidence type="ECO:0000313" key="4">
    <source>
        <dbReference type="Proteomes" id="UP000572268"/>
    </source>
</evidence>
<dbReference type="GO" id="GO:0003735">
    <property type="term" value="F:structural constituent of ribosome"/>
    <property type="evidence" value="ECO:0007669"/>
    <property type="project" value="TreeGrafter"/>
</dbReference>
<dbReference type="PANTHER" id="PTHR11524">
    <property type="entry name" value="60S RIBOSOMAL PROTEIN L7"/>
    <property type="match status" value="1"/>
</dbReference>
<dbReference type="SUPFAM" id="SSF55129">
    <property type="entry name" value="Ribosomal protein L30p/L7e"/>
    <property type="match status" value="1"/>
</dbReference>
<dbReference type="PANTHER" id="PTHR11524:SF16">
    <property type="entry name" value="LARGE RIBOSOMAL SUBUNIT PROTEIN UL30"/>
    <property type="match status" value="1"/>
</dbReference>
<dbReference type="AlphaFoldDB" id="A0A7J6M2W8"/>
<evidence type="ECO:0000313" key="3">
    <source>
        <dbReference type="Proteomes" id="UP000570595"/>
    </source>
</evidence>
<dbReference type="InterPro" id="IPR039699">
    <property type="entry name" value="Ribosomal_uL30"/>
</dbReference>
<dbReference type="InterPro" id="IPR036919">
    <property type="entry name" value="Ribo_uL30_ferredoxin-like_sf"/>
</dbReference>
<comment type="caution">
    <text evidence="1">The sequence shown here is derived from an EMBL/GenBank/DDBJ whole genome shotgun (WGS) entry which is preliminary data.</text>
</comment>
<dbReference type="EMBL" id="JABAHT010000092">
    <property type="protein sequence ID" value="KAF4665520.1"/>
    <property type="molecule type" value="Genomic_DNA"/>
</dbReference>
<dbReference type="GO" id="GO:0022625">
    <property type="term" value="C:cytosolic large ribosomal subunit"/>
    <property type="evidence" value="ECO:0007669"/>
    <property type="project" value="TreeGrafter"/>
</dbReference>
<accession>A0A7J6M2W8</accession>
<name>A0A7J6M2W8_PEROL</name>
<evidence type="ECO:0008006" key="5">
    <source>
        <dbReference type="Google" id="ProtNLM"/>
    </source>
</evidence>
<sequence length="276" mass="31364">MGKSKQPKVAVQKTENDIYKPVLRPKNEGESIKVAEAVIRRRDRNLKALAARQRRVKEQKLEKKRLGKAAKMISANSLVVKARERLMDRRRAKVTKQKNKRMAVLGDVVPGRIFLVVRNDRRSPSATVLKALRKMGLRKYGYAMFLEDTLENRELLRVCETFVYYGVPSPKAISDLLHKKAYIQAKAGESYELLTNNLVIEEALGDINILSVEDIVDVVKAANAGETPNLDKLRRVLSLLVSFTMGDVRKANVNVPTSKIVWGYVKRMDNMLYKTL</sequence>
<dbReference type="GO" id="GO:0003723">
    <property type="term" value="F:RNA binding"/>
    <property type="evidence" value="ECO:0007669"/>
    <property type="project" value="TreeGrafter"/>
</dbReference>
<evidence type="ECO:0000313" key="2">
    <source>
        <dbReference type="EMBL" id="KAF4671991.1"/>
    </source>
</evidence>
<dbReference type="OrthoDB" id="28644at2759"/>
<dbReference type="EMBL" id="JABANN010000090">
    <property type="protein sequence ID" value="KAF4671991.1"/>
    <property type="molecule type" value="Genomic_DNA"/>
</dbReference>
<dbReference type="GO" id="GO:0000463">
    <property type="term" value="P:maturation of LSU-rRNA from tricistronic rRNA transcript (SSU-rRNA, 5.8S rRNA, LSU-rRNA)"/>
    <property type="evidence" value="ECO:0007669"/>
    <property type="project" value="TreeGrafter"/>
</dbReference>
<proteinExistence type="predicted"/>
<reference evidence="3 4" key="1">
    <citation type="submission" date="2020-04" db="EMBL/GenBank/DDBJ databases">
        <title>Perkinsus olseni comparative genomics.</title>
        <authorList>
            <person name="Bogema D.R."/>
        </authorList>
    </citation>
    <scope>NUCLEOTIDE SEQUENCE [LARGE SCALE GENOMIC DNA]</scope>
    <source>
        <strain evidence="1">ATCC PRA-179</strain>
        <strain evidence="2">ATCC PRA-31</strain>
    </source>
</reference>
<protein>
    <recommendedName>
        <fullName evidence="5">60S ribosomal protein L7</fullName>
    </recommendedName>
</protein>
<evidence type="ECO:0000313" key="1">
    <source>
        <dbReference type="EMBL" id="KAF4665520.1"/>
    </source>
</evidence>